<dbReference type="InterPro" id="IPR002048">
    <property type="entry name" value="EF_hand_dom"/>
</dbReference>
<dbReference type="InterPro" id="IPR011992">
    <property type="entry name" value="EF-hand-dom_pair"/>
</dbReference>
<name>A0A7S4WKF8_9DINO</name>
<feature type="region of interest" description="Disordered" evidence="1">
    <location>
        <begin position="599"/>
        <end position="655"/>
    </location>
</feature>
<sequence>MLERLLPSREQPAKHAQRAALEVDITWSPASTSFSPEECPSPLSGCSDFASRPSTCTADGKFTDGVTRKFQNKLLGRFRQQLLQRYLSLHDAFSRLDRTASRDKALTIKEFHHVLERLGVGEEDSQELFAAMDTNSDGGVSLSEFLHALVDISPEALLWELRCRLIRTGITAQNLRKAVELVRWPQHGWQSKATELKRRTNRRVRRCTACASCIGCSCGGTASETGEAPDPPPEADYSLVHRPRPPSSYHLSRGDWLKFCTSVCLTLLEAERLFTFLADVSGMVDLREMFETLRKTVEPDVSLERFTTKLLARYESVSAAFASFCQDRDTDPERMLRWDGFHAMAISLNVNDRNAAKLWDVLTACTWDGDDLTQDTGPYERPPESCITEGAFIGQLSLWAPETALQALEGEMCERFGNLAEGQRVLEKHLTSKDVLSLRDLEYRLRAVGIKHCDVQRALRTVASRHNEHGGQVSLDATISTMRAARRTASKVGESSKCARSAIKHDTLPLWEQLRSHQSDLAKPCTPTDGTGRSGVAVEPVAVHREHNQRAPLPAGPAERRKFAEAVHGAVKSAETSRSRFVLQNAHRQVVRLEERWAAGPGQDSPVPPAGSAALAGAAAGSGLQRTGCTVSRRSSSCSVVRPATSESTLVGPLS</sequence>
<feature type="compositionally biased region" description="Low complexity" evidence="1">
    <location>
        <begin position="610"/>
        <end position="624"/>
    </location>
</feature>
<dbReference type="EMBL" id="HBNR01091496">
    <property type="protein sequence ID" value="CAE4670782.1"/>
    <property type="molecule type" value="Transcribed_RNA"/>
</dbReference>
<evidence type="ECO:0000256" key="1">
    <source>
        <dbReference type="SAM" id="MobiDB-lite"/>
    </source>
</evidence>
<dbReference type="SUPFAM" id="SSF47473">
    <property type="entry name" value="EF-hand"/>
    <property type="match status" value="1"/>
</dbReference>
<feature type="domain" description="EF-hand" evidence="2">
    <location>
        <begin position="120"/>
        <end position="155"/>
    </location>
</feature>
<protein>
    <recommendedName>
        <fullName evidence="2">EF-hand domain-containing protein</fullName>
    </recommendedName>
</protein>
<dbReference type="CDD" id="cd00051">
    <property type="entry name" value="EFh"/>
    <property type="match status" value="1"/>
</dbReference>
<dbReference type="AlphaFoldDB" id="A0A7S4WKF8"/>
<feature type="compositionally biased region" description="Low complexity" evidence="1">
    <location>
        <begin position="631"/>
        <end position="642"/>
    </location>
</feature>
<dbReference type="Gene3D" id="1.10.238.10">
    <property type="entry name" value="EF-hand"/>
    <property type="match status" value="1"/>
</dbReference>
<organism evidence="3">
    <name type="scientific">Alexandrium monilatum</name>
    <dbReference type="NCBI Taxonomy" id="311494"/>
    <lineage>
        <taxon>Eukaryota</taxon>
        <taxon>Sar</taxon>
        <taxon>Alveolata</taxon>
        <taxon>Dinophyceae</taxon>
        <taxon>Gonyaulacales</taxon>
        <taxon>Pyrocystaceae</taxon>
        <taxon>Alexandrium</taxon>
    </lineage>
</organism>
<dbReference type="Pfam" id="PF13499">
    <property type="entry name" value="EF-hand_7"/>
    <property type="match status" value="1"/>
</dbReference>
<reference evidence="3" key="1">
    <citation type="submission" date="2021-01" db="EMBL/GenBank/DDBJ databases">
        <authorList>
            <person name="Corre E."/>
            <person name="Pelletier E."/>
            <person name="Niang G."/>
            <person name="Scheremetjew M."/>
            <person name="Finn R."/>
            <person name="Kale V."/>
            <person name="Holt S."/>
            <person name="Cochrane G."/>
            <person name="Meng A."/>
            <person name="Brown T."/>
            <person name="Cohen L."/>
        </authorList>
    </citation>
    <scope>NUCLEOTIDE SEQUENCE</scope>
    <source>
        <strain evidence="3">CCMP3105</strain>
    </source>
</reference>
<dbReference type="GO" id="GO:0005509">
    <property type="term" value="F:calcium ion binding"/>
    <property type="evidence" value="ECO:0007669"/>
    <property type="project" value="InterPro"/>
</dbReference>
<accession>A0A7S4WKF8</accession>
<gene>
    <name evidence="3" type="ORF">AMON00008_LOCUS65755</name>
</gene>
<dbReference type="PROSITE" id="PS50222">
    <property type="entry name" value="EF_HAND_2"/>
    <property type="match status" value="1"/>
</dbReference>
<evidence type="ECO:0000259" key="2">
    <source>
        <dbReference type="PROSITE" id="PS50222"/>
    </source>
</evidence>
<proteinExistence type="predicted"/>
<evidence type="ECO:0000313" key="3">
    <source>
        <dbReference type="EMBL" id="CAE4670782.1"/>
    </source>
</evidence>